<gene>
    <name evidence="1" type="ORF">PCC6912_50230</name>
</gene>
<accession>A0A3S0ZKX0</accession>
<proteinExistence type="predicted"/>
<dbReference type="RefSeq" id="WP_235083030.1">
    <property type="nucleotide sequence ID" value="NZ_AJLN01000061.1"/>
</dbReference>
<organism evidence="1 2">
    <name type="scientific">Chlorogloeopsis fritschii PCC 6912</name>
    <dbReference type="NCBI Taxonomy" id="211165"/>
    <lineage>
        <taxon>Bacteria</taxon>
        <taxon>Bacillati</taxon>
        <taxon>Cyanobacteriota</taxon>
        <taxon>Cyanophyceae</taxon>
        <taxon>Nostocales</taxon>
        <taxon>Chlorogloeopsidaceae</taxon>
        <taxon>Chlorogloeopsis</taxon>
    </lineage>
</organism>
<dbReference type="InterPro" id="IPR027417">
    <property type="entry name" value="P-loop_NTPase"/>
</dbReference>
<dbReference type="SUPFAM" id="SSF52540">
    <property type="entry name" value="P-loop containing nucleoside triphosphate hydrolases"/>
    <property type="match status" value="1"/>
</dbReference>
<keyword evidence="2" id="KW-1185">Reference proteome</keyword>
<evidence type="ECO:0000313" key="1">
    <source>
        <dbReference type="EMBL" id="RUR74845.1"/>
    </source>
</evidence>
<dbReference type="AlphaFoldDB" id="A0A3S0ZKX0"/>
<sequence length="294" mass="33276">MYCGREFCIIDPEGDYENFADAVILGDGDRSPRLTEVLKLLERLDQNLIVNLLGIALGDRPAFFAELLPALQELRSQTGRPHWIVVDEAHHLLPSSWNPALLTLPQNIDGLMLITVHPEQVAPAALSLVDAILTVGNLPEQNIEQFCKVVGYCPPQLTPQTLEPGEVYAWFREDTEPFCFRIARGNTERRRHVRKYAQGELGQDKSFYFRGAEGKLNLRAQNLILFTQIADGVDDETWLYHLHQGDYSRWFREAIKDESLAEEVENIEQTANGSTSESRAAIKTAIEQRYTLPA</sequence>
<dbReference type="Proteomes" id="UP000268857">
    <property type="component" value="Unassembled WGS sequence"/>
</dbReference>
<name>A0A3S0ZKX0_CHLFR</name>
<dbReference type="Gene3D" id="3.40.50.300">
    <property type="entry name" value="P-loop containing nucleotide triphosphate hydrolases"/>
    <property type="match status" value="1"/>
</dbReference>
<protein>
    <submittedName>
        <fullName evidence="1">Uncharacterized protein</fullName>
    </submittedName>
</protein>
<evidence type="ECO:0000313" key="2">
    <source>
        <dbReference type="Proteomes" id="UP000268857"/>
    </source>
</evidence>
<dbReference type="STRING" id="211165.GCA_000317285_01879"/>
<dbReference type="EMBL" id="RSCJ01000027">
    <property type="protein sequence ID" value="RUR74845.1"/>
    <property type="molecule type" value="Genomic_DNA"/>
</dbReference>
<comment type="caution">
    <text evidence="1">The sequence shown here is derived from an EMBL/GenBank/DDBJ whole genome shotgun (WGS) entry which is preliminary data.</text>
</comment>
<reference evidence="1 2" key="1">
    <citation type="journal article" date="2019" name="Genome Biol. Evol.">
        <title>Day and night: Metabolic profiles and evolutionary relationships of six axenic non-marine cyanobacteria.</title>
        <authorList>
            <person name="Will S.E."/>
            <person name="Henke P."/>
            <person name="Boedeker C."/>
            <person name="Huang S."/>
            <person name="Brinkmann H."/>
            <person name="Rohde M."/>
            <person name="Jarek M."/>
            <person name="Friedl T."/>
            <person name="Seufert S."/>
            <person name="Schumacher M."/>
            <person name="Overmann J."/>
            <person name="Neumann-Schaal M."/>
            <person name="Petersen J."/>
        </authorList>
    </citation>
    <scope>NUCLEOTIDE SEQUENCE [LARGE SCALE GENOMIC DNA]</scope>
    <source>
        <strain evidence="1 2">PCC 6912</strain>
    </source>
</reference>